<name>A0ABU8RKV5_9ACTN</name>
<sequence length="59" mass="6428">MTSLAPATTRRARPVVPAPRAPSGAAVVDRDVDELARLQDVAAARSWATVDHRRPRRRG</sequence>
<protein>
    <submittedName>
        <fullName evidence="2">Uncharacterized protein</fullName>
    </submittedName>
</protein>
<reference evidence="2 3" key="1">
    <citation type="journal article" date="2017" name="Int. J. Syst. Evol. Microbiol.">
        <title>Pseudokineococcus basanitobsidens sp. nov., isolated from volcanic rock.</title>
        <authorList>
            <person name="Lee D.W."/>
            <person name="Park M.Y."/>
            <person name="Kim J.J."/>
            <person name="Kim B.S."/>
        </authorList>
    </citation>
    <scope>NUCLEOTIDE SEQUENCE [LARGE SCALE GENOMIC DNA]</scope>
    <source>
        <strain evidence="2 3">DSM 103726</strain>
    </source>
</reference>
<accession>A0ABU8RKV5</accession>
<evidence type="ECO:0000313" key="2">
    <source>
        <dbReference type="EMBL" id="MEJ5945729.1"/>
    </source>
</evidence>
<gene>
    <name evidence="2" type="ORF">WDZ17_10550</name>
</gene>
<dbReference type="Proteomes" id="UP001387100">
    <property type="component" value="Unassembled WGS sequence"/>
</dbReference>
<evidence type="ECO:0000256" key="1">
    <source>
        <dbReference type="SAM" id="MobiDB-lite"/>
    </source>
</evidence>
<comment type="caution">
    <text evidence="2">The sequence shown here is derived from an EMBL/GenBank/DDBJ whole genome shotgun (WGS) entry which is preliminary data.</text>
</comment>
<keyword evidence="3" id="KW-1185">Reference proteome</keyword>
<proteinExistence type="predicted"/>
<dbReference type="RefSeq" id="WP_339575113.1">
    <property type="nucleotide sequence ID" value="NZ_JBBIAA010000010.1"/>
</dbReference>
<evidence type="ECO:0000313" key="3">
    <source>
        <dbReference type="Proteomes" id="UP001387100"/>
    </source>
</evidence>
<organism evidence="2 3">
    <name type="scientific">Pseudokineococcus basanitobsidens</name>
    <dbReference type="NCBI Taxonomy" id="1926649"/>
    <lineage>
        <taxon>Bacteria</taxon>
        <taxon>Bacillati</taxon>
        <taxon>Actinomycetota</taxon>
        <taxon>Actinomycetes</taxon>
        <taxon>Kineosporiales</taxon>
        <taxon>Kineosporiaceae</taxon>
        <taxon>Pseudokineococcus</taxon>
    </lineage>
</organism>
<feature type="region of interest" description="Disordered" evidence="1">
    <location>
        <begin position="1"/>
        <end position="23"/>
    </location>
</feature>
<dbReference type="EMBL" id="JBBIAA010000010">
    <property type="protein sequence ID" value="MEJ5945729.1"/>
    <property type="molecule type" value="Genomic_DNA"/>
</dbReference>